<organism evidence="2 3">
    <name type="scientific">Micromonospora ureilytica</name>
    <dbReference type="NCBI Taxonomy" id="709868"/>
    <lineage>
        <taxon>Bacteria</taxon>
        <taxon>Bacillati</taxon>
        <taxon>Actinomycetota</taxon>
        <taxon>Actinomycetes</taxon>
        <taxon>Micromonosporales</taxon>
        <taxon>Micromonosporaceae</taxon>
        <taxon>Micromonospora</taxon>
    </lineage>
</organism>
<dbReference type="PANTHER" id="PTHR43481:SF4">
    <property type="entry name" value="GLYCEROL-1-PHOSPHATE PHOSPHOHYDROLASE 1-RELATED"/>
    <property type="match status" value="1"/>
</dbReference>
<dbReference type="PANTHER" id="PTHR43481">
    <property type="entry name" value="FRUCTOSE-1-PHOSPHATE PHOSPHATASE"/>
    <property type="match status" value="1"/>
</dbReference>
<evidence type="ECO:0000313" key="3">
    <source>
        <dbReference type="Proteomes" id="UP000614915"/>
    </source>
</evidence>
<dbReference type="Proteomes" id="UP000614915">
    <property type="component" value="Unassembled WGS sequence"/>
</dbReference>
<gene>
    <name evidence="2" type="ORF">IW248_000862</name>
</gene>
<evidence type="ECO:0000256" key="1">
    <source>
        <dbReference type="SAM" id="MobiDB-lite"/>
    </source>
</evidence>
<reference evidence="2 3" key="1">
    <citation type="submission" date="2020-11" db="EMBL/GenBank/DDBJ databases">
        <title>Sequencing the genomes of 1000 actinobacteria strains.</title>
        <authorList>
            <person name="Klenk H.-P."/>
        </authorList>
    </citation>
    <scope>NUCLEOTIDE SEQUENCE [LARGE SCALE GENOMIC DNA]</scope>
    <source>
        <strain evidence="2 3">DSM 101692</strain>
    </source>
</reference>
<evidence type="ECO:0000313" key="2">
    <source>
        <dbReference type="EMBL" id="MBG6064575.1"/>
    </source>
</evidence>
<dbReference type="Pfam" id="PF00702">
    <property type="entry name" value="Hydrolase"/>
    <property type="match status" value="1"/>
</dbReference>
<dbReference type="InterPro" id="IPR036412">
    <property type="entry name" value="HAD-like_sf"/>
</dbReference>
<accession>A0ABS0JCV3</accession>
<keyword evidence="3" id="KW-1185">Reference proteome</keyword>
<dbReference type="InterPro" id="IPR023214">
    <property type="entry name" value="HAD_sf"/>
</dbReference>
<sequence length="111" mass="11934">MSAAHLDETGRALDRAVVVLRAMAYEHRIQILVDSSQVRRGKPGPECYLRAAHLLNTTAASCLVIEDSPAGIEAARVAGMTRALVGLRPRHHRSVRPTNSSVAASMDNPVP</sequence>
<dbReference type="SUPFAM" id="SSF56784">
    <property type="entry name" value="HAD-like"/>
    <property type="match status" value="1"/>
</dbReference>
<protein>
    <submittedName>
        <fullName evidence="2">Beta-phosphoglucomutase-like phosphatase (HAD superfamily)</fullName>
    </submittedName>
</protein>
<dbReference type="EMBL" id="JADOTX010000001">
    <property type="protein sequence ID" value="MBG6064575.1"/>
    <property type="molecule type" value="Genomic_DNA"/>
</dbReference>
<dbReference type="NCBIfam" id="TIGR01509">
    <property type="entry name" value="HAD-SF-IA-v3"/>
    <property type="match status" value="1"/>
</dbReference>
<dbReference type="InterPro" id="IPR006439">
    <property type="entry name" value="HAD-SF_hydro_IA"/>
</dbReference>
<name>A0ABS0JCV3_9ACTN</name>
<comment type="caution">
    <text evidence="2">The sequence shown here is derived from an EMBL/GenBank/DDBJ whole genome shotgun (WGS) entry which is preliminary data.</text>
</comment>
<dbReference type="CDD" id="cd07505">
    <property type="entry name" value="HAD_BPGM-like"/>
    <property type="match status" value="1"/>
</dbReference>
<feature type="region of interest" description="Disordered" evidence="1">
    <location>
        <begin position="89"/>
        <end position="111"/>
    </location>
</feature>
<dbReference type="Gene3D" id="3.40.50.1000">
    <property type="entry name" value="HAD superfamily/HAD-like"/>
    <property type="match status" value="1"/>
</dbReference>
<dbReference type="InterPro" id="IPR051806">
    <property type="entry name" value="HAD-like_SPP"/>
</dbReference>
<dbReference type="RefSeq" id="WP_196925754.1">
    <property type="nucleotide sequence ID" value="NZ_JADOTX010000001.1"/>
</dbReference>
<proteinExistence type="predicted"/>